<name>A0A397WNU9_9ARCH</name>
<dbReference type="AlphaFoldDB" id="A0A397WNU9"/>
<sequence length="199" mass="22747">MGVIDLIKDRRSVRDYVKGDIPYEDIIEMIDAARWAPSSGNLQNWYFIIIKNREKIEKISLAANQEFIKNSNAIIIVCSNDKIVESIYGDRGKVYSIQNTAAAIQNILLVATEKGIGTCWIGAFDEEKVKEIAKIPKDISVHAIITLGYYSNKPTPPKRKNLEDITFFEEWGNKTYKPSLYPIMDYLKEEINKIKSLKP</sequence>
<proteinExistence type="inferred from homology"/>
<dbReference type="Proteomes" id="UP000266622">
    <property type="component" value="Unassembled WGS sequence"/>
</dbReference>
<dbReference type="InterPro" id="IPR029479">
    <property type="entry name" value="Nitroreductase"/>
</dbReference>
<reference evidence="4 5" key="1">
    <citation type="journal article" date="2018" name="Syst. Appl. Microbiol.">
        <title>A new symbiotic nanoarchaeote (Candidatus Nanoclepta minutus) and its host (Zestosphaera tikiterensis gen. nov., sp. nov.) from a New Zealand hot spring.</title>
        <authorList>
            <person name="St John E."/>
            <person name="Liu Y."/>
            <person name="Podar M."/>
            <person name="Stott M.B."/>
            <person name="Meneghin J."/>
            <person name="Chen Z."/>
            <person name="Lagutin K."/>
            <person name="Mitchell K."/>
            <person name="Reysenbach A.L."/>
        </authorList>
    </citation>
    <scope>NUCLEOTIDE SEQUENCE [LARGE SCALE GENOMIC DNA]</scope>
    <source>
        <strain evidence="4">NZ3</strain>
    </source>
</reference>
<evidence type="ECO:0000313" key="4">
    <source>
        <dbReference type="EMBL" id="RIB35189.1"/>
    </source>
</evidence>
<evidence type="ECO:0000256" key="2">
    <source>
        <dbReference type="ARBA" id="ARBA00023002"/>
    </source>
</evidence>
<dbReference type="EMBL" id="MWMI01000004">
    <property type="protein sequence ID" value="RIB35189.1"/>
    <property type="molecule type" value="Genomic_DNA"/>
</dbReference>
<keyword evidence="2" id="KW-0560">Oxidoreductase</keyword>
<dbReference type="SUPFAM" id="SSF55469">
    <property type="entry name" value="FMN-dependent nitroreductase-like"/>
    <property type="match status" value="1"/>
</dbReference>
<dbReference type="Pfam" id="PF00881">
    <property type="entry name" value="Nitroreductase"/>
    <property type="match status" value="1"/>
</dbReference>
<dbReference type="PANTHER" id="PTHR43673">
    <property type="entry name" value="NAD(P)H NITROREDUCTASE YDGI-RELATED"/>
    <property type="match status" value="1"/>
</dbReference>
<organism evidence="4 5">
    <name type="scientific">Candidatus Nanoclepta minutus</name>
    <dbReference type="NCBI Taxonomy" id="1940235"/>
    <lineage>
        <taxon>Archaea</taxon>
        <taxon>Nanobdellota</taxon>
        <taxon>Candidatus Nanoclepta</taxon>
    </lineage>
</organism>
<evidence type="ECO:0000256" key="1">
    <source>
        <dbReference type="ARBA" id="ARBA00007118"/>
    </source>
</evidence>
<evidence type="ECO:0000313" key="5">
    <source>
        <dbReference type="Proteomes" id="UP000266622"/>
    </source>
</evidence>
<evidence type="ECO:0000259" key="3">
    <source>
        <dbReference type="Pfam" id="PF00881"/>
    </source>
</evidence>
<comment type="similarity">
    <text evidence="1">Belongs to the nitroreductase family.</text>
</comment>
<comment type="caution">
    <text evidence="4">The sequence shown here is derived from an EMBL/GenBank/DDBJ whole genome shotgun (WGS) entry which is preliminary data.</text>
</comment>
<dbReference type="GO" id="GO:0016491">
    <property type="term" value="F:oxidoreductase activity"/>
    <property type="evidence" value="ECO:0007669"/>
    <property type="project" value="UniProtKB-KW"/>
</dbReference>
<dbReference type="PANTHER" id="PTHR43673:SF10">
    <property type="entry name" value="NADH DEHYDROGENASE_NAD(P)H NITROREDUCTASE XCC3605-RELATED"/>
    <property type="match status" value="1"/>
</dbReference>
<dbReference type="InterPro" id="IPR000415">
    <property type="entry name" value="Nitroreductase-like"/>
</dbReference>
<gene>
    <name evidence="4" type="ORF">BXU00_02565</name>
</gene>
<dbReference type="Gene3D" id="3.40.109.10">
    <property type="entry name" value="NADH Oxidase"/>
    <property type="match status" value="1"/>
</dbReference>
<feature type="domain" description="Nitroreductase" evidence="3">
    <location>
        <begin position="62"/>
        <end position="149"/>
    </location>
</feature>
<protein>
    <recommendedName>
        <fullName evidence="3">Nitroreductase domain-containing protein</fullName>
    </recommendedName>
</protein>
<accession>A0A397WNU9</accession>